<keyword evidence="1" id="KW-1133">Transmembrane helix</keyword>
<evidence type="ECO:0000313" key="3">
    <source>
        <dbReference type="Proteomes" id="UP000525987"/>
    </source>
</evidence>
<dbReference type="AlphaFoldDB" id="A0A7W5BY76"/>
<protein>
    <recommendedName>
        <fullName evidence="4">Phage holin T7 family, holin superfamily II</fullName>
    </recommendedName>
</protein>
<accession>A0A7W5BY76</accession>
<name>A0A7W5BY76_9GAMM</name>
<evidence type="ECO:0000313" key="2">
    <source>
        <dbReference type="EMBL" id="MBB3141202.1"/>
    </source>
</evidence>
<evidence type="ECO:0008006" key="4">
    <source>
        <dbReference type="Google" id="ProtNLM"/>
    </source>
</evidence>
<keyword evidence="1" id="KW-0812">Transmembrane</keyword>
<keyword evidence="3" id="KW-1185">Reference proteome</keyword>
<comment type="caution">
    <text evidence="2">The sequence shown here is derived from an EMBL/GenBank/DDBJ whole genome shotgun (WGS) entry which is preliminary data.</text>
</comment>
<dbReference type="Proteomes" id="UP000525987">
    <property type="component" value="Unassembled WGS sequence"/>
</dbReference>
<sequence>MAQELNVTTEALKTTPPALVALLHAGGMTPSDWVTVLTLCYLTLQIGLLIPRYIDRYRRWRRRRHTDTEIEDT</sequence>
<gene>
    <name evidence="2" type="ORF">FHR96_002079</name>
</gene>
<dbReference type="RefSeq" id="WP_183387586.1">
    <property type="nucleotide sequence ID" value="NZ_JACHXM010000008.1"/>
</dbReference>
<feature type="transmembrane region" description="Helical" evidence="1">
    <location>
        <begin position="33"/>
        <end position="54"/>
    </location>
</feature>
<evidence type="ECO:0000256" key="1">
    <source>
        <dbReference type="SAM" id="Phobius"/>
    </source>
</evidence>
<keyword evidence="1" id="KW-0472">Membrane</keyword>
<reference evidence="2 3" key="1">
    <citation type="submission" date="2020-08" db="EMBL/GenBank/DDBJ databases">
        <title>Genomic Encyclopedia of Type Strains, Phase III (KMG-III): the genomes of soil and plant-associated and newly described type strains.</title>
        <authorList>
            <person name="Whitman W."/>
        </authorList>
    </citation>
    <scope>NUCLEOTIDE SEQUENCE [LARGE SCALE GENOMIC DNA]</scope>
    <source>
        <strain evidence="2 3">CECT 5995</strain>
    </source>
</reference>
<dbReference type="EMBL" id="JACHXM010000008">
    <property type="protein sequence ID" value="MBB3141202.1"/>
    <property type="molecule type" value="Genomic_DNA"/>
</dbReference>
<proteinExistence type="predicted"/>
<organism evidence="2 3">
    <name type="scientific">Halomonas organivorans</name>
    <dbReference type="NCBI Taxonomy" id="257772"/>
    <lineage>
        <taxon>Bacteria</taxon>
        <taxon>Pseudomonadati</taxon>
        <taxon>Pseudomonadota</taxon>
        <taxon>Gammaproteobacteria</taxon>
        <taxon>Oceanospirillales</taxon>
        <taxon>Halomonadaceae</taxon>
        <taxon>Halomonas</taxon>
    </lineage>
</organism>